<reference evidence="3" key="1">
    <citation type="submission" date="2012-02" db="EMBL/GenBank/DDBJ databases">
        <title>Genome sequencing of Giardia lamblia Genotypes A2 and B isolates (DH and GS) and comparative analysis with the genomes of Genotypes A1 and E (WB and Pig).</title>
        <authorList>
            <person name="Adam R."/>
            <person name="Dahlstrom E."/>
            <person name="Martens C."/>
            <person name="Bruno D."/>
            <person name="Barbian K."/>
            <person name="Porcella S.F."/>
            <person name="Nash T."/>
        </authorList>
    </citation>
    <scope>NUCLEOTIDE SEQUENCE</scope>
    <source>
        <strain evidence="3">GS</strain>
    </source>
</reference>
<dbReference type="InterPro" id="IPR001163">
    <property type="entry name" value="Sm_dom_euk/arc"/>
</dbReference>
<dbReference type="Gene3D" id="2.30.30.100">
    <property type="match status" value="1"/>
</dbReference>
<dbReference type="Proteomes" id="UP000018040">
    <property type="component" value="Unassembled WGS sequence"/>
</dbReference>
<dbReference type="CDD" id="cd00600">
    <property type="entry name" value="Sm_like"/>
    <property type="match status" value="1"/>
</dbReference>
<dbReference type="SUPFAM" id="SSF50182">
    <property type="entry name" value="Sm-like ribonucleoproteins"/>
    <property type="match status" value="1"/>
</dbReference>
<reference evidence="2 3" key="2">
    <citation type="journal article" date="2013" name="Genome Biol. Evol.">
        <title>Genome sequencing of Giardia lamblia genotypes A2 and B isolates (DH and GS) and comparative analysis with the genomes of genotypes A1 and E (WB and Pig).</title>
        <authorList>
            <person name="Adam R.D."/>
            <person name="Dahlstrom E.W."/>
            <person name="Martens C.A."/>
            <person name="Bruno D.P."/>
            <person name="Barbian K.D."/>
            <person name="Ricklefs S.M."/>
            <person name="Hernandez M.M."/>
            <person name="Narla N.P."/>
            <person name="Patel R.B."/>
            <person name="Porcella S.F."/>
            <person name="Nash T.E."/>
        </authorList>
    </citation>
    <scope>NUCLEOTIDE SEQUENCE [LARGE SCALE GENOMIC DNA]</scope>
    <source>
        <strain evidence="2 3">GS</strain>
    </source>
</reference>
<dbReference type="InterPro" id="IPR010920">
    <property type="entry name" value="LSM_dom_sf"/>
</dbReference>
<protein>
    <submittedName>
        <fullName evidence="2">LSM family protein</fullName>
    </submittedName>
</protein>
<dbReference type="EMBL" id="AHHH01000108">
    <property type="protein sequence ID" value="ESU41831.1"/>
    <property type="molecule type" value="Genomic_DNA"/>
</dbReference>
<accession>V6TSY7</accession>
<sequence>MSSRPTNKISLISPVHSSSGMLYLTFLSKLVGRKIHVELKSGMQMHGVLLASDNFANLSLDNPVICGPNISFTHVSGGRRVFIRGSSIQFLYLDDVGDDESLSLRALANDSRISWAKEHHTQEPSSIAAS</sequence>
<proteinExistence type="predicted"/>
<evidence type="ECO:0000313" key="2">
    <source>
        <dbReference type="EMBL" id="ESU41831.1"/>
    </source>
</evidence>
<dbReference type="GO" id="GO:0003723">
    <property type="term" value="F:RNA binding"/>
    <property type="evidence" value="ECO:0007669"/>
    <property type="project" value="InterPro"/>
</dbReference>
<evidence type="ECO:0000313" key="3">
    <source>
        <dbReference type="Proteomes" id="UP000018040"/>
    </source>
</evidence>
<dbReference type="VEuPathDB" id="GiardiaDB:GL50803_0018713"/>
<dbReference type="SMART" id="SM00651">
    <property type="entry name" value="Sm"/>
    <property type="match status" value="1"/>
</dbReference>
<gene>
    <name evidence="2" type="ORF">GSB_18713</name>
</gene>
<comment type="caution">
    <text evidence="2">The sequence shown here is derived from an EMBL/GenBank/DDBJ whole genome shotgun (WGS) entry which is preliminary data.</text>
</comment>
<feature type="domain" description="Sm" evidence="1">
    <location>
        <begin position="22"/>
        <end position="97"/>
    </location>
</feature>
<dbReference type="VEuPathDB" id="GiardiaDB:GL50581_1607"/>
<dbReference type="VEuPathDB" id="GiardiaDB:DHA2_18713"/>
<organism evidence="2 3">
    <name type="scientific">Giardia intestinalis</name>
    <name type="common">Giardia lamblia</name>
    <dbReference type="NCBI Taxonomy" id="5741"/>
    <lineage>
        <taxon>Eukaryota</taxon>
        <taxon>Metamonada</taxon>
        <taxon>Diplomonadida</taxon>
        <taxon>Hexamitidae</taxon>
        <taxon>Giardiinae</taxon>
        <taxon>Giardia</taxon>
    </lineage>
</organism>
<dbReference type="Pfam" id="PF01423">
    <property type="entry name" value="LSM"/>
    <property type="match status" value="1"/>
</dbReference>
<evidence type="ECO:0000259" key="1">
    <source>
        <dbReference type="PROSITE" id="PS52002"/>
    </source>
</evidence>
<dbReference type="PROSITE" id="PS52002">
    <property type="entry name" value="SM"/>
    <property type="match status" value="1"/>
</dbReference>
<dbReference type="InterPro" id="IPR047575">
    <property type="entry name" value="Sm"/>
</dbReference>
<dbReference type="AlphaFoldDB" id="V6TSY7"/>
<dbReference type="VEuPathDB" id="GiardiaDB:QR46_3270"/>
<name>V6TSY7_GIAIN</name>
<dbReference type="OrthoDB" id="10256176at2759"/>